<dbReference type="SUPFAM" id="SSF52833">
    <property type="entry name" value="Thioredoxin-like"/>
    <property type="match status" value="1"/>
</dbReference>
<keyword evidence="3" id="KW-1133">Transmembrane helix</keyword>
<evidence type="ECO:0000256" key="3">
    <source>
        <dbReference type="SAM" id="Phobius"/>
    </source>
</evidence>
<comment type="similarity">
    <text evidence="1">Belongs to the SCO1/2 family.</text>
</comment>
<evidence type="ECO:0000259" key="4">
    <source>
        <dbReference type="PROSITE" id="PS51352"/>
    </source>
</evidence>
<keyword evidence="3" id="KW-0472">Membrane</keyword>
<comment type="caution">
    <text evidence="5">The sequence shown here is derived from an EMBL/GenBank/DDBJ whole genome shotgun (WGS) entry which is preliminary data.</text>
</comment>
<evidence type="ECO:0000256" key="2">
    <source>
        <dbReference type="ARBA" id="ARBA00023008"/>
    </source>
</evidence>
<sequence>MKNKSYIVVGFVVLVFGIIFIPKIIERIQNGTVVDTDRHAIGEKKMEASDLLKMGEVPSFEFVDQNGATITNKDYEGKVYVVEFFFTTCPSICPVMTENMVKLQNRFKRNDDFAIASFTINPDHDTPEVLKEYADKYEITNPNWHLMTGDLDQVYKLSNTGFNLYAGKNANVNGGFEHSGLFALIDRDGYIRSRPDDFGNPIVYYDGTTDEGVKMIEQDIAILLK</sequence>
<dbReference type="CDD" id="cd02968">
    <property type="entry name" value="SCO"/>
    <property type="match status" value="1"/>
</dbReference>
<dbReference type="PROSITE" id="PS51352">
    <property type="entry name" value="THIOREDOXIN_2"/>
    <property type="match status" value="1"/>
</dbReference>
<accession>A0ABS9IYL5</accession>
<name>A0ABS9IYL5_9FLAO</name>
<gene>
    <name evidence="5" type="ORF">JM658_00115</name>
</gene>
<feature type="domain" description="Thioredoxin" evidence="4">
    <location>
        <begin position="51"/>
        <end position="221"/>
    </location>
</feature>
<keyword evidence="6" id="KW-1185">Reference proteome</keyword>
<organism evidence="5 6">
    <name type="scientific">Joostella atrarenae</name>
    <dbReference type="NCBI Taxonomy" id="679257"/>
    <lineage>
        <taxon>Bacteria</taxon>
        <taxon>Pseudomonadati</taxon>
        <taxon>Bacteroidota</taxon>
        <taxon>Flavobacteriia</taxon>
        <taxon>Flavobacteriales</taxon>
        <taxon>Flavobacteriaceae</taxon>
        <taxon>Joostella</taxon>
    </lineage>
</organism>
<dbReference type="Pfam" id="PF02630">
    <property type="entry name" value="SCO1-SenC"/>
    <property type="match status" value="1"/>
</dbReference>
<dbReference type="InterPro" id="IPR003782">
    <property type="entry name" value="SCO1/SenC"/>
</dbReference>
<feature type="transmembrane region" description="Helical" evidence="3">
    <location>
        <begin position="6"/>
        <end position="25"/>
    </location>
</feature>
<dbReference type="EMBL" id="JAETXX010000001">
    <property type="protein sequence ID" value="MCF8713219.1"/>
    <property type="molecule type" value="Genomic_DNA"/>
</dbReference>
<dbReference type="PANTHER" id="PTHR12151:SF25">
    <property type="entry name" value="LINALOOL DEHYDRATASE_ISOMERASE DOMAIN-CONTAINING PROTEIN"/>
    <property type="match status" value="1"/>
</dbReference>
<protein>
    <submittedName>
        <fullName evidence="5">SCO family protein</fullName>
    </submittedName>
</protein>
<evidence type="ECO:0000313" key="6">
    <source>
        <dbReference type="Proteomes" id="UP000829517"/>
    </source>
</evidence>
<dbReference type="InterPro" id="IPR036249">
    <property type="entry name" value="Thioredoxin-like_sf"/>
</dbReference>
<evidence type="ECO:0000256" key="1">
    <source>
        <dbReference type="ARBA" id="ARBA00010996"/>
    </source>
</evidence>
<dbReference type="Proteomes" id="UP000829517">
    <property type="component" value="Unassembled WGS sequence"/>
</dbReference>
<reference evidence="5 6" key="1">
    <citation type="submission" date="2021-01" db="EMBL/GenBank/DDBJ databases">
        <title>Genome sequencing of Joostella atrarenae M1-2 (= KCTC 23194).</title>
        <authorList>
            <person name="Zakaria M.R."/>
            <person name="Lam M.Q."/>
            <person name="Chong C.S."/>
        </authorList>
    </citation>
    <scope>NUCLEOTIDE SEQUENCE [LARGE SCALE GENOMIC DNA]</scope>
    <source>
        <strain evidence="5 6">M1-2</strain>
    </source>
</reference>
<dbReference type="PANTHER" id="PTHR12151">
    <property type="entry name" value="ELECTRON TRANSPORT PROTIN SCO1/SENC FAMILY MEMBER"/>
    <property type="match status" value="1"/>
</dbReference>
<keyword evidence="2" id="KW-0186">Copper</keyword>
<dbReference type="InterPro" id="IPR013766">
    <property type="entry name" value="Thioredoxin_domain"/>
</dbReference>
<keyword evidence="3" id="KW-0812">Transmembrane</keyword>
<proteinExistence type="inferred from homology"/>
<dbReference type="Gene3D" id="3.40.30.10">
    <property type="entry name" value="Glutaredoxin"/>
    <property type="match status" value="1"/>
</dbReference>
<evidence type="ECO:0000313" key="5">
    <source>
        <dbReference type="EMBL" id="MCF8713219.1"/>
    </source>
</evidence>
<dbReference type="RefSeq" id="WP_236957195.1">
    <property type="nucleotide sequence ID" value="NZ_JAETXX010000001.1"/>
</dbReference>